<proteinExistence type="predicted"/>
<reference evidence="1" key="1">
    <citation type="submission" date="2022-11" db="EMBL/GenBank/DDBJ databases">
        <title>Centuries of genome instability and evolution in soft-shell clam transmissible cancer (bioRxiv).</title>
        <authorList>
            <person name="Hart S.F.M."/>
            <person name="Yonemitsu M.A."/>
            <person name="Giersch R.M."/>
            <person name="Beal B.F."/>
            <person name="Arriagada G."/>
            <person name="Davis B.W."/>
            <person name="Ostrander E.A."/>
            <person name="Goff S.P."/>
            <person name="Metzger M.J."/>
        </authorList>
    </citation>
    <scope>NUCLEOTIDE SEQUENCE</scope>
    <source>
        <strain evidence="1">MELC-2E11</strain>
        <tissue evidence="1">Siphon/mantle</tissue>
    </source>
</reference>
<accession>A0ABY7ENQ6</accession>
<keyword evidence="2" id="KW-1185">Reference proteome</keyword>
<gene>
    <name evidence="1" type="ORF">MAR_025793</name>
</gene>
<dbReference type="EMBL" id="CP111019">
    <property type="protein sequence ID" value="WAR11613.1"/>
    <property type="molecule type" value="Genomic_DNA"/>
</dbReference>
<dbReference type="Gene3D" id="3.30.40.10">
    <property type="entry name" value="Zinc/RING finger domain, C3HC4 (zinc finger)"/>
    <property type="match status" value="1"/>
</dbReference>
<evidence type="ECO:0000313" key="2">
    <source>
        <dbReference type="Proteomes" id="UP001164746"/>
    </source>
</evidence>
<evidence type="ECO:0000313" key="1">
    <source>
        <dbReference type="EMBL" id="WAR11613.1"/>
    </source>
</evidence>
<dbReference type="Proteomes" id="UP001164746">
    <property type="component" value="Chromosome 8"/>
</dbReference>
<dbReference type="SUPFAM" id="SSF57903">
    <property type="entry name" value="FYVE/PHD zinc finger"/>
    <property type="match status" value="1"/>
</dbReference>
<feature type="non-terminal residue" evidence="1">
    <location>
        <position position="144"/>
    </location>
</feature>
<protein>
    <submittedName>
        <fullName evidence="1">Uncharacterized protein</fullName>
    </submittedName>
</protein>
<sequence length="144" mass="16856">MLVYGVQYCDFVVLTQPSGTPSLVIIRVQRYSQFIDNLEKKCNAFLSHHLLPEFMTSKLRNKQVVNTPTEDVQTWCICEEREYGKMILCSNEDCQIGCQCHYGCVNVKRKPRALAKKLTFLIHWPEREEVMSSRPQCFKETYPK</sequence>
<dbReference type="InterPro" id="IPR011604">
    <property type="entry name" value="PDDEXK-like_dom_sf"/>
</dbReference>
<dbReference type="InterPro" id="IPR013083">
    <property type="entry name" value="Znf_RING/FYVE/PHD"/>
</dbReference>
<name>A0ABY7ENQ6_MYAAR</name>
<organism evidence="1 2">
    <name type="scientific">Mya arenaria</name>
    <name type="common">Soft-shell clam</name>
    <dbReference type="NCBI Taxonomy" id="6604"/>
    <lineage>
        <taxon>Eukaryota</taxon>
        <taxon>Metazoa</taxon>
        <taxon>Spiralia</taxon>
        <taxon>Lophotrochozoa</taxon>
        <taxon>Mollusca</taxon>
        <taxon>Bivalvia</taxon>
        <taxon>Autobranchia</taxon>
        <taxon>Heteroconchia</taxon>
        <taxon>Euheterodonta</taxon>
        <taxon>Imparidentia</taxon>
        <taxon>Neoheterodontei</taxon>
        <taxon>Myida</taxon>
        <taxon>Myoidea</taxon>
        <taxon>Myidae</taxon>
        <taxon>Mya</taxon>
    </lineage>
</organism>
<dbReference type="InterPro" id="IPR011011">
    <property type="entry name" value="Znf_FYVE_PHD"/>
</dbReference>
<dbReference type="Gene3D" id="3.90.320.10">
    <property type="match status" value="1"/>
</dbReference>